<dbReference type="PANTHER" id="PTHR30203">
    <property type="entry name" value="OUTER MEMBRANE CATION EFFLUX PROTEIN"/>
    <property type="match status" value="1"/>
</dbReference>
<dbReference type="PANTHER" id="PTHR30203:SF29">
    <property type="entry name" value="PROTEIN CYAE"/>
    <property type="match status" value="1"/>
</dbReference>
<keyword evidence="3" id="KW-0175">Coiled coil</keyword>
<dbReference type="AlphaFoldDB" id="A0A102JWW6"/>
<accession>A0A102JWW6</accession>
<keyword evidence="2" id="KW-0354">Hemolysis</keyword>
<dbReference type="EMBL" id="LOTN01000071">
    <property type="protein sequence ID" value="KUZ81798.1"/>
    <property type="molecule type" value="Genomic_DNA"/>
</dbReference>
<feature type="region of interest" description="Disordered" evidence="4">
    <location>
        <begin position="34"/>
        <end position="66"/>
    </location>
</feature>
<dbReference type="Proteomes" id="UP000065521">
    <property type="component" value="Unassembled WGS sequence"/>
</dbReference>
<gene>
    <name evidence="6" type="ORF">WI38_30655</name>
</gene>
<evidence type="ECO:0000256" key="1">
    <source>
        <dbReference type="ARBA" id="ARBA00007613"/>
    </source>
</evidence>
<dbReference type="PIRSF" id="PIRSF001892">
    <property type="entry name" value="CyaE"/>
    <property type="match status" value="1"/>
</dbReference>
<feature type="signal peptide" evidence="5">
    <location>
        <begin position="1"/>
        <end position="23"/>
    </location>
</feature>
<dbReference type="InterPro" id="IPR003423">
    <property type="entry name" value="OMP_efflux"/>
</dbReference>
<dbReference type="SUPFAM" id="SSF56954">
    <property type="entry name" value="Outer membrane efflux proteins (OEP)"/>
    <property type="match status" value="1"/>
</dbReference>
<keyword evidence="5" id="KW-0732">Signal</keyword>
<keyword evidence="2" id="KW-0813">Transport</keyword>
<feature type="chain" id="PRO_5007112666" description="Protein CyaE" evidence="5">
    <location>
        <begin position="24"/>
        <end position="515"/>
    </location>
</feature>
<dbReference type="PROSITE" id="PS51257">
    <property type="entry name" value="PROKAR_LIPOPROTEIN"/>
    <property type="match status" value="1"/>
</dbReference>
<comment type="subcellular location">
    <subcellularLocation>
        <location evidence="2">Cell outer membrane</location>
        <topology evidence="2">Peripheral membrane protein</topology>
    </subcellularLocation>
</comment>
<comment type="similarity">
    <text evidence="1 2">Belongs to the outer membrane factor (OMF) (TC 1.B.17) family.</text>
</comment>
<evidence type="ECO:0000313" key="6">
    <source>
        <dbReference type="EMBL" id="KUZ81798.1"/>
    </source>
</evidence>
<protein>
    <recommendedName>
        <fullName evidence="2">Protein CyaE</fullName>
    </recommendedName>
</protein>
<organism evidence="6 7">
    <name type="scientific">Burkholderia ubonensis</name>
    <dbReference type="NCBI Taxonomy" id="101571"/>
    <lineage>
        <taxon>Bacteria</taxon>
        <taxon>Pseudomonadati</taxon>
        <taxon>Pseudomonadota</taxon>
        <taxon>Betaproteobacteria</taxon>
        <taxon>Burkholderiales</taxon>
        <taxon>Burkholderiaceae</taxon>
        <taxon>Burkholderia</taxon>
        <taxon>Burkholderia cepacia complex</taxon>
    </lineage>
</organism>
<dbReference type="GO" id="GO:0015562">
    <property type="term" value="F:efflux transmembrane transporter activity"/>
    <property type="evidence" value="ECO:0007669"/>
    <property type="project" value="InterPro"/>
</dbReference>
<sequence length="515" mass="52382">MRLPEPPAASIAAAALATAVALAGCATSSLDLAPEASDRPWQPPTSAAGEIVPGAAPAHAPRAPHDYTLPATPALAAVPPPAALDAAHAYTLPELIDLAESTNPLTRIAWNDARNAALAIGIAKVAYLPQLSVTAMGAYQSSHGSTTTPLGTGSSDTTVHGTISALSLQWLLFDFGGRAARVEAAEQASIVSNVTFTAVHQQVIHDVTIAYYRYEASRSRALSARQSLANADAIAAAARARLKQGVGTVVEVAQATQNRAQANLALVEASGAESDGYLGLVSALGISPLSKPTIAALPPRPLPPALRASVDSIVADAIARRPDLQSAYALENANRAKVKAAQAEFMPKVFMSASTSYSSGGTAITALPAIGQQAPTVNLNGSRYGGGVFVGVTIPLYDGGLRSAVLMQARNDAESASARLTRTKEEAVRQIVAAQNALQTSLASHEAATALVAAAQTTYDAALTAYRNGVGSVTDATLAQSQLLAAKNADVDSYCGALSAAATLALATGTIGSAQ</sequence>
<dbReference type="InterPro" id="IPR028351">
    <property type="entry name" value="CyaE"/>
</dbReference>
<reference evidence="6 7" key="1">
    <citation type="submission" date="2015-11" db="EMBL/GenBank/DDBJ databases">
        <title>Expanding the genomic diversity of Burkholderia species for the development of highly accurate diagnostics.</title>
        <authorList>
            <person name="Sahl J."/>
            <person name="Keim P."/>
            <person name="Wagner D."/>
        </authorList>
    </citation>
    <scope>NUCLEOTIDE SEQUENCE [LARGE SCALE GENOMIC DNA]</scope>
    <source>
        <strain evidence="6 7">RF32-BP4</strain>
    </source>
</reference>
<evidence type="ECO:0000313" key="7">
    <source>
        <dbReference type="Proteomes" id="UP000065521"/>
    </source>
</evidence>
<evidence type="ECO:0000256" key="3">
    <source>
        <dbReference type="SAM" id="Coils"/>
    </source>
</evidence>
<dbReference type="RefSeq" id="WP_059637489.1">
    <property type="nucleotide sequence ID" value="NZ_LOTK01000067.1"/>
</dbReference>
<keyword evidence="2" id="KW-0472">Membrane</keyword>
<evidence type="ECO:0000256" key="2">
    <source>
        <dbReference type="PIRNR" id="PIRNR001892"/>
    </source>
</evidence>
<dbReference type="GO" id="GO:0031640">
    <property type="term" value="P:killing of cells of another organism"/>
    <property type="evidence" value="ECO:0007669"/>
    <property type="project" value="UniProtKB-KW"/>
</dbReference>
<keyword evidence="2" id="KW-0998">Cell outer membrane</keyword>
<keyword evidence="2" id="KW-0204">Cytolysis</keyword>
<comment type="function">
    <text evidence="2">CyaE is necessary for transport of calmodulin-sensitive adenylate cyclase-hemolysin (cyclolysin).</text>
</comment>
<evidence type="ECO:0000256" key="5">
    <source>
        <dbReference type="SAM" id="SignalP"/>
    </source>
</evidence>
<feature type="coiled-coil region" evidence="3">
    <location>
        <begin position="406"/>
        <end position="437"/>
    </location>
</feature>
<dbReference type="InterPro" id="IPR010131">
    <property type="entry name" value="MdtP/NodT-like"/>
</dbReference>
<comment type="caution">
    <text evidence="6">The sequence shown here is derived from an EMBL/GenBank/DDBJ whole genome shotgun (WGS) entry which is preliminary data.</text>
</comment>
<dbReference type="Gene3D" id="1.20.1600.10">
    <property type="entry name" value="Outer membrane efflux proteins (OEP)"/>
    <property type="match status" value="1"/>
</dbReference>
<evidence type="ECO:0000256" key="4">
    <source>
        <dbReference type="SAM" id="MobiDB-lite"/>
    </source>
</evidence>
<name>A0A102JWW6_9BURK</name>
<proteinExistence type="inferred from homology"/>
<dbReference type="Pfam" id="PF02321">
    <property type="entry name" value="OEP"/>
    <property type="match status" value="2"/>
</dbReference>
<dbReference type="GO" id="GO:0009279">
    <property type="term" value="C:cell outer membrane"/>
    <property type="evidence" value="ECO:0007669"/>
    <property type="project" value="UniProtKB-SubCell"/>
</dbReference>